<feature type="compositionally biased region" description="Basic residues" evidence="1">
    <location>
        <begin position="236"/>
        <end position="251"/>
    </location>
</feature>
<dbReference type="AlphaFoldDB" id="A0AAD7PN47"/>
<evidence type="ECO:0000313" key="2">
    <source>
        <dbReference type="EMBL" id="KAJ7960765.1"/>
    </source>
</evidence>
<dbReference type="KEGG" id="qsa:O6P43_021162"/>
<feature type="compositionally biased region" description="Basic residues" evidence="1">
    <location>
        <begin position="331"/>
        <end position="346"/>
    </location>
</feature>
<name>A0AAD7PN47_QUISA</name>
<evidence type="ECO:0000313" key="3">
    <source>
        <dbReference type="Proteomes" id="UP001163823"/>
    </source>
</evidence>
<feature type="region of interest" description="Disordered" evidence="1">
    <location>
        <begin position="29"/>
        <end position="65"/>
    </location>
</feature>
<dbReference type="Proteomes" id="UP001163823">
    <property type="component" value="Chromosome 8"/>
</dbReference>
<gene>
    <name evidence="2" type="ORF">O6P43_021162</name>
</gene>
<sequence>MFPKLTSSLPRFQLIDSDSDDLSVTDNVSREAHKVDSPSKIQKFHLGSSLPSNGHNRRESTKKETEDLRKYFCPTKKFHIPTPALDEVCEEYFHTTKSVAQKPSGVSVSNKESFHGIINSCQQDEQLWDLSDPRPPAHLYFFHDDPRIQKLVRDRLHNFSPLGVVDKVNQQPNASIIDYMRQFSNGEASKRQGIQRSCVEKSSRRGRNKSKDLNVGDWIEPKNLLPVIDAESSKQKSTRRNSVKKSSRKGITKSDKLNSANNFCASDNWVDPKSCANIPKDASKRRVQASGQSVGHWYTASDGKRVYVNKSGQEFTGQIAYRHYRKESGVRFRKSKQKANAKNKRS</sequence>
<feature type="compositionally biased region" description="Basic and acidic residues" evidence="1">
    <location>
        <begin position="198"/>
        <end position="214"/>
    </location>
</feature>
<organism evidence="2 3">
    <name type="scientific">Quillaja saponaria</name>
    <name type="common">Soap bark tree</name>
    <dbReference type="NCBI Taxonomy" id="32244"/>
    <lineage>
        <taxon>Eukaryota</taxon>
        <taxon>Viridiplantae</taxon>
        <taxon>Streptophyta</taxon>
        <taxon>Embryophyta</taxon>
        <taxon>Tracheophyta</taxon>
        <taxon>Spermatophyta</taxon>
        <taxon>Magnoliopsida</taxon>
        <taxon>eudicotyledons</taxon>
        <taxon>Gunneridae</taxon>
        <taxon>Pentapetalae</taxon>
        <taxon>rosids</taxon>
        <taxon>fabids</taxon>
        <taxon>Fabales</taxon>
        <taxon>Quillajaceae</taxon>
        <taxon>Quillaja</taxon>
    </lineage>
</organism>
<evidence type="ECO:0000256" key="1">
    <source>
        <dbReference type="SAM" id="MobiDB-lite"/>
    </source>
</evidence>
<dbReference type="PANTHER" id="PTHR38371:SF1">
    <property type="entry name" value="RHO GTPASE-ACTIVATING PROTEIN"/>
    <property type="match status" value="1"/>
</dbReference>
<keyword evidence="3" id="KW-1185">Reference proteome</keyword>
<dbReference type="PANTHER" id="PTHR38371">
    <property type="entry name" value="RHO GTPASE-ACTIVATING PROTEIN"/>
    <property type="match status" value="1"/>
</dbReference>
<feature type="region of interest" description="Disordered" evidence="1">
    <location>
        <begin position="230"/>
        <end position="257"/>
    </location>
</feature>
<dbReference type="EMBL" id="JARAOO010000008">
    <property type="protein sequence ID" value="KAJ7960764.1"/>
    <property type="molecule type" value="Genomic_DNA"/>
</dbReference>
<feature type="compositionally biased region" description="Basic and acidic residues" evidence="1">
    <location>
        <begin position="56"/>
        <end position="65"/>
    </location>
</feature>
<comment type="caution">
    <text evidence="2">The sequence shown here is derived from an EMBL/GenBank/DDBJ whole genome shotgun (WGS) entry which is preliminary data.</text>
</comment>
<feature type="region of interest" description="Disordered" evidence="1">
    <location>
        <begin position="327"/>
        <end position="346"/>
    </location>
</feature>
<dbReference type="EMBL" id="JARAOO010000008">
    <property type="protein sequence ID" value="KAJ7960765.1"/>
    <property type="molecule type" value="Genomic_DNA"/>
</dbReference>
<feature type="region of interest" description="Disordered" evidence="1">
    <location>
        <begin position="188"/>
        <end position="214"/>
    </location>
</feature>
<accession>A0AAD7PN47</accession>
<proteinExistence type="predicted"/>
<protein>
    <submittedName>
        <fullName evidence="2">Rho GTPase-activating protein</fullName>
    </submittedName>
</protein>
<reference evidence="2" key="1">
    <citation type="journal article" date="2023" name="Science">
        <title>Elucidation of the pathway for biosynthesis of saponin adjuvants from the soapbark tree.</title>
        <authorList>
            <person name="Reed J."/>
            <person name="Orme A."/>
            <person name="El-Demerdash A."/>
            <person name="Owen C."/>
            <person name="Martin L.B.B."/>
            <person name="Misra R.C."/>
            <person name="Kikuchi S."/>
            <person name="Rejzek M."/>
            <person name="Martin A.C."/>
            <person name="Harkess A."/>
            <person name="Leebens-Mack J."/>
            <person name="Louveau T."/>
            <person name="Stephenson M.J."/>
            <person name="Osbourn A."/>
        </authorList>
    </citation>
    <scope>NUCLEOTIDE SEQUENCE</scope>
    <source>
        <strain evidence="2">S10</strain>
    </source>
</reference>